<accession>A0ABQ1MZI5</accession>
<evidence type="ECO:0000313" key="1">
    <source>
        <dbReference type="EMBL" id="GGC49721.1"/>
    </source>
</evidence>
<dbReference type="PROSITE" id="PS51257">
    <property type="entry name" value="PROKAR_LIPOPROTEIN"/>
    <property type="match status" value="1"/>
</dbReference>
<dbReference type="Proteomes" id="UP000636010">
    <property type="component" value="Unassembled WGS sequence"/>
</dbReference>
<dbReference type="RefSeq" id="WP_188466837.1">
    <property type="nucleotide sequence ID" value="NZ_BAABHU010000014.1"/>
</dbReference>
<protein>
    <recommendedName>
        <fullName evidence="3">DUF4292 domain-containing protein</fullName>
    </recommendedName>
</protein>
<sequence>MNKIKYLTLLLITFIALSCGRKSLPVSTIEKEYGLEEFDFEYLQTKSKIKFESEDKSLSSAAVIRMKKDSIIWVSISPIFGIEAARGFINKDTIVFLDRVNKEVHRYNYKTLSEMLNFEVSFQMVQSLILGNQVLDFTSKDKFSKKKGELLIEQQRQRFAIQTSADEKLRKVSTIRVKELPDGSDMKMVFDDFTTVSGQAFPFQSLVTVLSKTSKGAEITTVELSHSKVDVGSSPLSFPFSVSSKYD</sequence>
<comment type="caution">
    <text evidence="1">The sequence shown here is derived from an EMBL/GenBank/DDBJ whole genome shotgun (WGS) entry which is preliminary data.</text>
</comment>
<dbReference type="EMBL" id="BMEC01000014">
    <property type="protein sequence ID" value="GGC49721.1"/>
    <property type="molecule type" value="Genomic_DNA"/>
</dbReference>
<evidence type="ECO:0008006" key="3">
    <source>
        <dbReference type="Google" id="ProtNLM"/>
    </source>
</evidence>
<organism evidence="1 2">
    <name type="scientific">Marivirga lumbricoides</name>
    <dbReference type="NCBI Taxonomy" id="1046115"/>
    <lineage>
        <taxon>Bacteria</taxon>
        <taxon>Pseudomonadati</taxon>
        <taxon>Bacteroidota</taxon>
        <taxon>Cytophagia</taxon>
        <taxon>Cytophagales</taxon>
        <taxon>Marivirgaceae</taxon>
        <taxon>Marivirga</taxon>
    </lineage>
</organism>
<dbReference type="InterPro" id="IPR025634">
    <property type="entry name" value="DUF4292"/>
</dbReference>
<evidence type="ECO:0000313" key="2">
    <source>
        <dbReference type="Proteomes" id="UP000636010"/>
    </source>
</evidence>
<dbReference type="Pfam" id="PF14125">
    <property type="entry name" value="DUF4292"/>
    <property type="match status" value="1"/>
</dbReference>
<proteinExistence type="predicted"/>
<keyword evidence="2" id="KW-1185">Reference proteome</keyword>
<gene>
    <name evidence="1" type="ORF">GCM10011506_39200</name>
</gene>
<name>A0ABQ1MZI5_9BACT</name>
<reference evidence="2" key="1">
    <citation type="journal article" date="2019" name="Int. J. Syst. Evol. Microbiol.">
        <title>The Global Catalogue of Microorganisms (GCM) 10K type strain sequencing project: providing services to taxonomists for standard genome sequencing and annotation.</title>
        <authorList>
            <consortium name="The Broad Institute Genomics Platform"/>
            <consortium name="The Broad Institute Genome Sequencing Center for Infectious Disease"/>
            <person name="Wu L."/>
            <person name="Ma J."/>
        </authorList>
    </citation>
    <scope>NUCLEOTIDE SEQUENCE [LARGE SCALE GENOMIC DNA]</scope>
    <source>
        <strain evidence="2">CGMCC 1.10832</strain>
    </source>
</reference>